<dbReference type="STRING" id="452637.Oter_2913"/>
<dbReference type="eggNOG" id="COG3420">
    <property type="taxonomic scope" value="Bacteria"/>
</dbReference>
<reference evidence="3 4" key="1">
    <citation type="journal article" date="2011" name="J. Bacteriol.">
        <title>Genome sequence of the verrucomicrobium Opitutus terrae PB90-1, an abundant inhabitant of rice paddy soil ecosystems.</title>
        <authorList>
            <person name="van Passel M.W."/>
            <person name="Kant R."/>
            <person name="Palva A."/>
            <person name="Copeland A."/>
            <person name="Lucas S."/>
            <person name="Lapidus A."/>
            <person name="Glavina del Rio T."/>
            <person name="Pitluck S."/>
            <person name="Goltsman E."/>
            <person name="Clum A."/>
            <person name="Sun H."/>
            <person name="Schmutz J."/>
            <person name="Larimer F.W."/>
            <person name="Land M.L."/>
            <person name="Hauser L."/>
            <person name="Kyrpides N."/>
            <person name="Mikhailova N."/>
            <person name="Richardson P.P."/>
            <person name="Janssen P.H."/>
            <person name="de Vos W.M."/>
            <person name="Smidt H."/>
        </authorList>
    </citation>
    <scope>NUCLEOTIDE SEQUENCE [LARGE SCALE GENOMIC DNA]</scope>
    <source>
        <strain evidence="4">DSM 11246 / JCM 15787 / PB90-1</strain>
    </source>
</reference>
<dbReference type="PANTHER" id="PTHR36453:SF1">
    <property type="entry name" value="RIGHT HANDED BETA HELIX DOMAIN-CONTAINING PROTEIN"/>
    <property type="match status" value="1"/>
</dbReference>
<dbReference type="OrthoDB" id="9760240at2"/>
<protein>
    <recommendedName>
        <fullName evidence="2">Right handed beta helix domain-containing protein</fullName>
    </recommendedName>
</protein>
<evidence type="ECO:0000256" key="1">
    <source>
        <dbReference type="SAM" id="SignalP"/>
    </source>
</evidence>
<dbReference type="AlphaFoldDB" id="B1ZY45"/>
<dbReference type="InterPro" id="IPR006626">
    <property type="entry name" value="PbH1"/>
</dbReference>
<dbReference type="SUPFAM" id="SSF51126">
    <property type="entry name" value="Pectin lyase-like"/>
    <property type="match status" value="1"/>
</dbReference>
<dbReference type="InterPro" id="IPR012334">
    <property type="entry name" value="Pectin_lyas_fold"/>
</dbReference>
<dbReference type="Pfam" id="PF13229">
    <property type="entry name" value="Beta_helix"/>
    <property type="match status" value="2"/>
</dbReference>
<keyword evidence="1" id="KW-0732">Signal</keyword>
<evidence type="ECO:0000313" key="3">
    <source>
        <dbReference type="EMBL" id="ACB76194.1"/>
    </source>
</evidence>
<proteinExistence type="predicted"/>
<accession>B1ZY45</accession>
<dbReference type="KEGG" id="ote:Oter_2913"/>
<dbReference type="EMBL" id="CP001032">
    <property type="protein sequence ID" value="ACB76194.1"/>
    <property type="molecule type" value="Genomic_DNA"/>
</dbReference>
<dbReference type="HOGENOM" id="CLU_013461_0_0_0"/>
<dbReference type="Gene3D" id="2.160.20.10">
    <property type="entry name" value="Single-stranded right-handed beta-helix, Pectin lyase-like"/>
    <property type="match status" value="2"/>
</dbReference>
<feature type="signal peptide" evidence="1">
    <location>
        <begin position="1"/>
        <end position="24"/>
    </location>
</feature>
<feature type="domain" description="Right handed beta helix" evidence="2">
    <location>
        <begin position="332"/>
        <end position="409"/>
    </location>
</feature>
<dbReference type="InterPro" id="IPR011050">
    <property type="entry name" value="Pectin_lyase_fold/virulence"/>
</dbReference>
<dbReference type="PANTHER" id="PTHR36453">
    <property type="entry name" value="SECRETED PROTEIN-RELATED"/>
    <property type="match status" value="1"/>
</dbReference>
<dbReference type="RefSeq" id="WP_012375729.1">
    <property type="nucleotide sequence ID" value="NC_010571.1"/>
</dbReference>
<dbReference type="SMART" id="SM00710">
    <property type="entry name" value="PbH1"/>
    <property type="match status" value="6"/>
</dbReference>
<gene>
    <name evidence="3" type="ordered locus">Oter_2913</name>
</gene>
<sequence>MLSIPRFFVAISATTFGWFACASAAPVQFHVASDGSDQWSGTRAAPNSARTDGPFASLERARAAVQNADRTAGLEVVLHAGTYARSASLDLGPEDSGTAEHPVVWRVADRETAILSGAVTLRGFCPVADAAVGQRLQESVRDKVVWTDLRAQGITDFGTLTQRGSPGLELFFRGRRMQLARYPNTEWLLIADVPQTGPTRLHEGLEREKRFDGVPAGRHYGRITFDDPRPSHWAPDDNLYAHGYWTWDWSDSFQRVQSVQSGGRELTFAAPHHNYGYTRHQRFYFLNVLEEIDQPGEWYLDRGAGRLYFYPPATPGPDDVTVSILDTPFLRLAGARHVTIAGLRFTAGRAGGVAVREGEDCRIVGCTFSNLGDLAVLIEGGSAHEVRSCDFHDLALGAITVNGGNRPTLTPARHRVFNNHIHHFSHWLRTGQYGVMIDGVGQRVAHNLIHDAPFEAMYLRGNDHVVEFNDVHSVTQETGDAGAIHTGRDWTWRGNVIRHNYWHHLQGPGLHGVTAVYLDDFSSGFSVTGNIFYRAGRAVQIGGGRDNLVANNLFIECEPSVHLDARGLGWASNYFDGRYPWMFERFREMNADRPPYTERYPALATLLADEPAVPKGNRIVRNVSFGGRWLDVYDYFAFDFARCVELRDNTIADPKLWRRRAVNDGRPDPYFLNIDAVDGYSLLLSSDPAASRELAGNTLQTTAGRFDPLSLEFTAVDPAALARNGYEPIPVEKIGLERDEWRSIVPPRFNGR</sequence>
<feature type="domain" description="Right handed beta helix" evidence="2">
    <location>
        <begin position="434"/>
        <end position="564"/>
    </location>
</feature>
<dbReference type="InterPro" id="IPR039448">
    <property type="entry name" value="Beta_helix"/>
</dbReference>
<keyword evidence="4" id="KW-1185">Reference proteome</keyword>
<evidence type="ECO:0000259" key="2">
    <source>
        <dbReference type="Pfam" id="PF13229"/>
    </source>
</evidence>
<feature type="chain" id="PRO_5002775025" description="Right handed beta helix domain-containing protein" evidence="1">
    <location>
        <begin position="25"/>
        <end position="752"/>
    </location>
</feature>
<name>B1ZY45_OPITP</name>
<dbReference type="Proteomes" id="UP000007013">
    <property type="component" value="Chromosome"/>
</dbReference>
<evidence type="ECO:0000313" key="4">
    <source>
        <dbReference type="Proteomes" id="UP000007013"/>
    </source>
</evidence>
<dbReference type="PROSITE" id="PS51257">
    <property type="entry name" value="PROKAR_LIPOPROTEIN"/>
    <property type="match status" value="1"/>
</dbReference>
<organism evidence="3 4">
    <name type="scientific">Opitutus terrae (strain DSM 11246 / JCM 15787 / PB90-1)</name>
    <dbReference type="NCBI Taxonomy" id="452637"/>
    <lineage>
        <taxon>Bacteria</taxon>
        <taxon>Pseudomonadati</taxon>
        <taxon>Verrucomicrobiota</taxon>
        <taxon>Opitutia</taxon>
        <taxon>Opitutales</taxon>
        <taxon>Opitutaceae</taxon>
        <taxon>Opitutus</taxon>
    </lineage>
</organism>